<dbReference type="Proteomes" id="UP000887159">
    <property type="component" value="Unassembled WGS sequence"/>
</dbReference>
<sequence>MHEQMSRLGGQFEARPPVFKTPSKLSTQLSINCSRDESLRESCSCKAWNRSRACSVEARYATIGPLYFPKLTN</sequence>
<evidence type="ECO:0000256" key="1">
    <source>
        <dbReference type="SAM" id="MobiDB-lite"/>
    </source>
</evidence>
<dbReference type="AlphaFoldDB" id="A0A8X6SXK6"/>
<evidence type="ECO:0000313" key="2">
    <source>
        <dbReference type="EMBL" id="GFY16191.1"/>
    </source>
</evidence>
<keyword evidence="3" id="KW-1185">Reference proteome</keyword>
<name>A0A8X6SXK6_TRICX</name>
<feature type="region of interest" description="Disordered" evidence="1">
    <location>
        <begin position="1"/>
        <end position="20"/>
    </location>
</feature>
<reference evidence="2" key="1">
    <citation type="submission" date="2020-08" db="EMBL/GenBank/DDBJ databases">
        <title>Multicomponent nature underlies the extraordinary mechanical properties of spider dragline silk.</title>
        <authorList>
            <person name="Kono N."/>
            <person name="Nakamura H."/>
            <person name="Mori M."/>
            <person name="Yoshida Y."/>
            <person name="Ohtoshi R."/>
            <person name="Malay A.D."/>
            <person name="Moran D.A.P."/>
            <person name="Tomita M."/>
            <person name="Numata K."/>
            <person name="Arakawa K."/>
        </authorList>
    </citation>
    <scope>NUCLEOTIDE SEQUENCE</scope>
</reference>
<proteinExistence type="predicted"/>
<protein>
    <submittedName>
        <fullName evidence="2">Uncharacterized protein</fullName>
    </submittedName>
</protein>
<gene>
    <name evidence="2" type="ORF">TNCV_2348361</name>
</gene>
<evidence type="ECO:0000313" key="3">
    <source>
        <dbReference type="Proteomes" id="UP000887159"/>
    </source>
</evidence>
<dbReference type="EMBL" id="BMAU01021338">
    <property type="protein sequence ID" value="GFY16191.1"/>
    <property type="molecule type" value="Genomic_DNA"/>
</dbReference>
<accession>A0A8X6SXK6</accession>
<organism evidence="2 3">
    <name type="scientific">Trichonephila clavipes</name>
    <name type="common">Golden silk orbweaver</name>
    <name type="synonym">Nephila clavipes</name>
    <dbReference type="NCBI Taxonomy" id="2585209"/>
    <lineage>
        <taxon>Eukaryota</taxon>
        <taxon>Metazoa</taxon>
        <taxon>Ecdysozoa</taxon>
        <taxon>Arthropoda</taxon>
        <taxon>Chelicerata</taxon>
        <taxon>Arachnida</taxon>
        <taxon>Araneae</taxon>
        <taxon>Araneomorphae</taxon>
        <taxon>Entelegynae</taxon>
        <taxon>Araneoidea</taxon>
        <taxon>Nephilidae</taxon>
        <taxon>Trichonephila</taxon>
    </lineage>
</organism>
<comment type="caution">
    <text evidence="2">The sequence shown here is derived from an EMBL/GenBank/DDBJ whole genome shotgun (WGS) entry which is preliminary data.</text>
</comment>